<sequence>MKLLRELFHLRAAGRLSLSGRRETVRRTVTVPAPLAHAGNVVELRRVETEMQPLARASDEPPRYAMAANQ</sequence>
<organism evidence="2 3">
    <name type="scientific">Rhodanobacter glycinis</name>
    <dbReference type="NCBI Taxonomy" id="582702"/>
    <lineage>
        <taxon>Bacteria</taxon>
        <taxon>Pseudomonadati</taxon>
        <taxon>Pseudomonadota</taxon>
        <taxon>Gammaproteobacteria</taxon>
        <taxon>Lysobacterales</taxon>
        <taxon>Rhodanobacteraceae</taxon>
        <taxon>Rhodanobacter</taxon>
    </lineage>
</organism>
<gene>
    <name evidence="1" type="ORF">CS053_02735</name>
    <name evidence="2" type="ORF">SAMN05192579_104106</name>
</gene>
<reference evidence="1 4" key="3">
    <citation type="submission" date="2019-08" db="EMBL/GenBank/DDBJ databases">
        <title>Complete genome sequence of Rhodanobacter glycinis strain T01E-68 isolated from tomato root.</title>
        <authorList>
            <person name="Weon H.-Y."/>
            <person name="Lee S.A."/>
        </authorList>
    </citation>
    <scope>NUCLEOTIDE SEQUENCE [LARGE SCALE GENOMIC DNA]</scope>
    <source>
        <strain evidence="1 4">T01E-68</strain>
    </source>
</reference>
<dbReference type="EMBL" id="FOSR01000004">
    <property type="protein sequence ID" value="SFK59197.1"/>
    <property type="molecule type" value="Genomic_DNA"/>
</dbReference>
<dbReference type="Proteomes" id="UP000321807">
    <property type="component" value="Chromosome"/>
</dbReference>
<keyword evidence="3" id="KW-1185">Reference proteome</keyword>
<reference evidence="2" key="1">
    <citation type="submission" date="2016-10" db="EMBL/GenBank/DDBJ databases">
        <authorList>
            <person name="de Groot N.N."/>
        </authorList>
    </citation>
    <scope>NUCLEOTIDE SEQUENCE [LARGE SCALE GENOMIC DNA]</scope>
    <source>
        <strain evidence="2">MO64</strain>
    </source>
</reference>
<evidence type="ECO:0000313" key="4">
    <source>
        <dbReference type="Proteomes" id="UP000321807"/>
    </source>
</evidence>
<dbReference type="EMBL" id="CP042807">
    <property type="protein sequence ID" value="QEE23543.1"/>
    <property type="molecule type" value="Genomic_DNA"/>
</dbReference>
<dbReference type="AlphaFoldDB" id="A0A1I4ATE1"/>
<evidence type="ECO:0000313" key="1">
    <source>
        <dbReference type="EMBL" id="QEE23543.1"/>
    </source>
</evidence>
<dbReference type="RefSeq" id="WP_008213404.1">
    <property type="nucleotide sequence ID" value="NZ_CP042807.1"/>
</dbReference>
<name>A0A1I4ATE1_9GAMM</name>
<dbReference type="Proteomes" id="UP000198725">
    <property type="component" value="Unassembled WGS sequence"/>
</dbReference>
<dbReference type="KEGG" id="rgl:CS053_02735"/>
<accession>A0A1I4ATE1</accession>
<evidence type="ECO:0000313" key="2">
    <source>
        <dbReference type="EMBL" id="SFK59197.1"/>
    </source>
</evidence>
<reference evidence="3" key="2">
    <citation type="submission" date="2016-10" db="EMBL/GenBank/DDBJ databases">
        <authorList>
            <person name="Varghese N."/>
            <person name="Submissions S."/>
        </authorList>
    </citation>
    <scope>NUCLEOTIDE SEQUENCE [LARGE SCALE GENOMIC DNA]</scope>
    <source>
        <strain evidence="3">MO64</strain>
    </source>
</reference>
<proteinExistence type="predicted"/>
<protein>
    <submittedName>
        <fullName evidence="2">Uncharacterized protein</fullName>
    </submittedName>
</protein>
<evidence type="ECO:0000313" key="3">
    <source>
        <dbReference type="Proteomes" id="UP000198725"/>
    </source>
</evidence>